<keyword evidence="7" id="KW-1185">Reference proteome</keyword>
<evidence type="ECO:0000256" key="2">
    <source>
        <dbReference type="SAM" id="SignalP"/>
    </source>
</evidence>
<reference evidence="5" key="1">
    <citation type="submission" date="2018-01" db="EMBL/GenBank/DDBJ databases">
        <authorList>
            <person name="Clerissi C."/>
        </authorList>
    </citation>
    <scope>NUCLEOTIDE SEQUENCE</scope>
    <source>
        <strain evidence="5">Cupriavidus oxalaticus LMG 2235</strain>
    </source>
</reference>
<feature type="compositionally biased region" description="Low complexity" evidence="1">
    <location>
        <begin position="67"/>
        <end position="79"/>
    </location>
</feature>
<gene>
    <name evidence="5" type="ORF">CO2235_MP20220</name>
    <name evidence="3" type="ORF">D2917_07255</name>
    <name evidence="4" type="ORF">JTE92_12260</name>
</gene>
<feature type="compositionally biased region" description="Basic and acidic residues" evidence="1">
    <location>
        <begin position="80"/>
        <end position="100"/>
    </location>
</feature>
<dbReference type="EMBL" id="CP069811">
    <property type="protein sequence ID" value="QRQ91368.1"/>
    <property type="molecule type" value="Genomic_DNA"/>
</dbReference>
<proteinExistence type="predicted"/>
<dbReference type="Proteomes" id="UP000256862">
    <property type="component" value="Plasmid CO2235_mp"/>
</dbReference>
<dbReference type="RefSeq" id="WP_063237642.1">
    <property type="nucleotide sequence ID" value="NZ_CP032518.1"/>
</dbReference>
<dbReference type="EMBL" id="OGUS01000137">
    <property type="protein sequence ID" value="SPC19810.1"/>
    <property type="molecule type" value="Genomic_DNA"/>
</dbReference>
<dbReference type="EMBL" id="CP032518">
    <property type="protein sequence ID" value="QEZ44051.1"/>
    <property type="molecule type" value="Genomic_DNA"/>
</dbReference>
<feature type="signal peptide" evidence="2">
    <location>
        <begin position="1"/>
        <end position="23"/>
    </location>
</feature>
<dbReference type="GeneID" id="303490305"/>
<dbReference type="OrthoDB" id="8967948at2"/>
<evidence type="ECO:0000313" key="4">
    <source>
        <dbReference type="EMBL" id="QRQ91368.1"/>
    </source>
</evidence>
<reference evidence="4 7" key="3">
    <citation type="submission" date="2021-02" db="EMBL/GenBank/DDBJ databases">
        <title>Complete Genome Sequence of Cupriavidus oxalaticus Strain Ox1, a Soil Oxalate-Degrading Species.</title>
        <authorList>
            <person name="Palmieri F."/>
            <person name="Udriet P."/>
            <person name="Deuasquier M."/>
            <person name="Beaudoing E."/>
            <person name="Johnson S.L."/>
            <person name="Davenport K.W."/>
            <person name="Chain P.S."/>
            <person name="Bindschedler S."/>
            <person name="Junier P."/>
        </authorList>
    </citation>
    <scope>NUCLEOTIDE SEQUENCE [LARGE SCALE GENOMIC DNA]</scope>
    <source>
        <strain evidence="4 7">Ox1</strain>
    </source>
</reference>
<sequence length="135" mass="13904">MKAANPAAGVLAALAVFSAPAVAASYAWFDRPDDASANSHAAVSNDVYVRGFGWAWGELHMQQDTSPGAGAPAAPQGGRQARDYPDRRDAPPWLQRDDNGPPRMPRGKISMNLAAAPADGAIGGSGAGQPRAVAR</sequence>
<evidence type="ECO:0000313" key="7">
    <source>
        <dbReference type="Proteomes" id="UP000623307"/>
    </source>
</evidence>
<dbReference type="Proteomes" id="UP000623307">
    <property type="component" value="Chromosome 1"/>
</dbReference>
<evidence type="ECO:0000256" key="1">
    <source>
        <dbReference type="SAM" id="MobiDB-lite"/>
    </source>
</evidence>
<accession>A0A375GIT7</accession>
<organism evidence="5">
    <name type="scientific">Cupriavidus oxalaticus</name>
    <dbReference type="NCBI Taxonomy" id="96344"/>
    <lineage>
        <taxon>Bacteria</taxon>
        <taxon>Pseudomonadati</taxon>
        <taxon>Pseudomonadota</taxon>
        <taxon>Betaproteobacteria</taxon>
        <taxon>Burkholderiales</taxon>
        <taxon>Burkholderiaceae</taxon>
        <taxon>Cupriavidus</taxon>
    </lineage>
</organism>
<dbReference type="Proteomes" id="UP000325743">
    <property type="component" value="Chromosome 1"/>
</dbReference>
<evidence type="ECO:0000313" key="3">
    <source>
        <dbReference type="EMBL" id="QEZ44051.1"/>
    </source>
</evidence>
<reference evidence="3 6" key="2">
    <citation type="submission" date="2018-09" db="EMBL/GenBank/DDBJ databases">
        <title>Complete genome sequence of Cupriavidus oxalaticus T2, a bacterium capable of phenol tolerance and degradation.</title>
        <authorList>
            <person name="Yan J."/>
        </authorList>
    </citation>
    <scope>NUCLEOTIDE SEQUENCE [LARGE SCALE GENOMIC DNA]</scope>
    <source>
        <strain evidence="3 6">T2</strain>
    </source>
</reference>
<evidence type="ECO:0000313" key="5">
    <source>
        <dbReference type="EMBL" id="SPC19810.1"/>
    </source>
</evidence>
<keyword evidence="2" id="KW-0732">Signal</keyword>
<protein>
    <submittedName>
        <fullName evidence="5">Uncharacterized protein</fullName>
    </submittedName>
</protein>
<evidence type="ECO:0000313" key="6">
    <source>
        <dbReference type="Proteomes" id="UP000325743"/>
    </source>
</evidence>
<feature type="region of interest" description="Disordered" evidence="1">
    <location>
        <begin position="61"/>
        <end position="135"/>
    </location>
</feature>
<feature type="chain" id="PRO_5044585790" evidence="2">
    <location>
        <begin position="24"/>
        <end position="135"/>
    </location>
</feature>
<name>A0A375GIT7_9BURK</name>
<dbReference type="AlphaFoldDB" id="A0A375GIT7"/>